<reference evidence="1 2" key="1">
    <citation type="journal article" date="2022" name="Int. J. Syst. Evol. Microbiol.">
        <title>Miniphocaeibacter halophilus sp. nov., an ammonium-tolerant acetate-producing bacterium isolated from a biogas system.</title>
        <authorList>
            <person name="Schnurer A."/>
            <person name="Singh A."/>
            <person name="Bi S."/>
            <person name="Qiao W."/>
            <person name="Westerholm M."/>
        </authorList>
    </citation>
    <scope>NUCLEOTIDE SEQUENCE [LARGE SCALE GENOMIC DNA]</scope>
    <source>
        <strain evidence="1 2">AMB_01</strain>
    </source>
</reference>
<proteinExistence type="predicted"/>
<gene>
    <name evidence="1" type="ORF">JFY71_02975</name>
</gene>
<name>A0AC61MSB8_9FIRM</name>
<sequence length="122" mass="14478">MIRVKKLMHYVLAIIGILILTQIDFKYSKYVSRTFEGGYYQILMGLIYFIYGYLIFGYKKIKNLKILDLVKFLIFFVISILFFTRALIYLPEIFSKLLILNYDMTFKLFYIITGVIAGNNSY</sequence>
<dbReference type="EMBL" id="CP066744">
    <property type="protein sequence ID" value="QQK08515.1"/>
    <property type="molecule type" value="Genomic_DNA"/>
</dbReference>
<evidence type="ECO:0000313" key="2">
    <source>
        <dbReference type="Proteomes" id="UP000595814"/>
    </source>
</evidence>
<dbReference type="Proteomes" id="UP000595814">
    <property type="component" value="Chromosome"/>
</dbReference>
<evidence type="ECO:0000313" key="1">
    <source>
        <dbReference type="EMBL" id="QQK08515.1"/>
    </source>
</evidence>
<protein>
    <submittedName>
        <fullName evidence="1">Uncharacterized protein</fullName>
    </submittedName>
</protein>
<accession>A0AC61MSB8</accession>
<organism evidence="1 2">
    <name type="scientific">Miniphocaeibacter halophilus</name>
    <dbReference type="NCBI Taxonomy" id="2931922"/>
    <lineage>
        <taxon>Bacteria</taxon>
        <taxon>Bacillati</taxon>
        <taxon>Bacillota</taxon>
        <taxon>Tissierellia</taxon>
        <taxon>Tissierellales</taxon>
        <taxon>Peptoniphilaceae</taxon>
        <taxon>Miniphocaeibacter</taxon>
    </lineage>
</organism>
<keyword evidence="2" id="KW-1185">Reference proteome</keyword>